<feature type="transmembrane region" description="Helical" evidence="2">
    <location>
        <begin position="16"/>
        <end position="36"/>
    </location>
</feature>
<dbReference type="Ensembl" id="ENSGACT00000016617.1">
    <property type="protein sequence ID" value="ENSGACP00000016584.1"/>
    <property type="gene ID" value="ENSGACG00000012547.1"/>
</dbReference>
<dbReference type="InParanoid" id="G3PG60"/>
<reference evidence="3" key="1">
    <citation type="submission" date="2006-01" db="EMBL/GenBank/DDBJ databases">
        <authorList>
            <person name="Lindblad-Toh K."/>
            <person name="Mauceli E."/>
            <person name="Grabherr M."/>
            <person name="Chang J.L."/>
            <person name="Lander E.S."/>
        </authorList>
    </citation>
    <scope>NUCLEOTIDE SEQUENCE [LARGE SCALE GENOMIC DNA]</scope>
</reference>
<evidence type="ECO:0000256" key="1">
    <source>
        <dbReference type="SAM" id="MobiDB-lite"/>
    </source>
</evidence>
<evidence type="ECO:0000256" key="2">
    <source>
        <dbReference type="SAM" id="Phobius"/>
    </source>
</evidence>
<organism evidence="3">
    <name type="scientific">Gasterosteus aculeatus</name>
    <name type="common">Three-spined stickleback</name>
    <dbReference type="NCBI Taxonomy" id="69293"/>
    <lineage>
        <taxon>Eukaryota</taxon>
        <taxon>Metazoa</taxon>
        <taxon>Chordata</taxon>
        <taxon>Craniata</taxon>
        <taxon>Vertebrata</taxon>
        <taxon>Euteleostomi</taxon>
        <taxon>Actinopterygii</taxon>
        <taxon>Neopterygii</taxon>
        <taxon>Teleostei</taxon>
        <taxon>Neoteleostei</taxon>
        <taxon>Acanthomorphata</taxon>
        <taxon>Eupercaria</taxon>
        <taxon>Perciformes</taxon>
        <taxon>Cottioidei</taxon>
        <taxon>Gasterosteales</taxon>
        <taxon>Gasterosteidae</taxon>
        <taxon>Gasterosteus</taxon>
    </lineage>
</organism>
<dbReference type="AlphaFoldDB" id="G3PG60"/>
<keyword evidence="2" id="KW-1133">Transmembrane helix</keyword>
<sequence length="144" mass="16060">RLTITAYGRGRKPDSFAVFCPFVLSFYCFFAISSQVTKASSEQKRFATLPPSNPVESLEKRNTPHCKPPSTFRSPTPLHSHASQNKVLHSFCIWGGGVSAQALLKLLQTRDWHHTGKISEVSVLLRGKRGGVKKQTSLFFVLEL</sequence>
<proteinExistence type="predicted"/>
<protein>
    <submittedName>
        <fullName evidence="3">Uncharacterized protein</fullName>
    </submittedName>
</protein>
<keyword evidence="2" id="KW-0472">Membrane</keyword>
<name>G3PG60_GASAC</name>
<reference evidence="3" key="2">
    <citation type="submission" date="2024-04" db="UniProtKB">
        <authorList>
            <consortium name="Ensembl"/>
        </authorList>
    </citation>
    <scope>IDENTIFICATION</scope>
</reference>
<dbReference type="Bgee" id="ENSGACG00000012547">
    <property type="expression patterns" value="Expressed in intestinal epithelial cell and 13 other cell types or tissues"/>
</dbReference>
<feature type="region of interest" description="Disordered" evidence="1">
    <location>
        <begin position="47"/>
        <end position="78"/>
    </location>
</feature>
<accession>G3PG60</accession>
<keyword evidence="2" id="KW-0812">Transmembrane</keyword>
<evidence type="ECO:0000313" key="3">
    <source>
        <dbReference type="Ensembl" id="ENSGACP00000016584.1"/>
    </source>
</evidence>